<proteinExistence type="predicted"/>
<dbReference type="InterPro" id="IPR045445">
    <property type="entry name" value="DUF6502"/>
</dbReference>
<protein>
    <submittedName>
        <fullName evidence="1">DUF6502 family protein</fullName>
    </submittedName>
</protein>
<dbReference type="Pfam" id="PF20112">
    <property type="entry name" value="DUF6502"/>
    <property type="match status" value="1"/>
</dbReference>
<keyword evidence="2" id="KW-1185">Reference proteome</keyword>
<dbReference type="EMBL" id="JAZHOG010000004">
    <property type="protein sequence ID" value="MEJ8567557.1"/>
    <property type="molecule type" value="Genomic_DNA"/>
</dbReference>
<reference evidence="1 2" key="1">
    <citation type="submission" date="2024-02" db="EMBL/GenBank/DDBJ databases">
        <title>A novel Wenzhouxiangellaceae bacterium, isolated from coastal sediments.</title>
        <authorList>
            <person name="Du Z.-J."/>
            <person name="Ye Y.-Q."/>
            <person name="Zhang X.-Y."/>
        </authorList>
    </citation>
    <scope>NUCLEOTIDE SEQUENCE [LARGE SCALE GENOMIC DNA]</scope>
    <source>
        <strain evidence="1 2">CH-27</strain>
    </source>
</reference>
<organism evidence="1 2">
    <name type="scientific">Elongatibacter sediminis</name>
    <dbReference type="NCBI Taxonomy" id="3119006"/>
    <lineage>
        <taxon>Bacteria</taxon>
        <taxon>Pseudomonadati</taxon>
        <taxon>Pseudomonadota</taxon>
        <taxon>Gammaproteobacteria</taxon>
        <taxon>Chromatiales</taxon>
        <taxon>Wenzhouxiangellaceae</taxon>
        <taxon>Elongatibacter</taxon>
    </lineage>
</organism>
<evidence type="ECO:0000313" key="2">
    <source>
        <dbReference type="Proteomes" id="UP001359886"/>
    </source>
</evidence>
<evidence type="ECO:0000313" key="1">
    <source>
        <dbReference type="EMBL" id="MEJ8567557.1"/>
    </source>
</evidence>
<gene>
    <name evidence="1" type="ORF">V3330_07955</name>
</gene>
<name>A0AAW9R845_9GAMM</name>
<dbReference type="RefSeq" id="WP_354694874.1">
    <property type="nucleotide sequence ID" value="NZ_JAZHOG010000004.1"/>
</dbReference>
<sequence length="286" mass="32304">MPGLAMQDTNRLSDDSKSIGYFLSQVFSKVVRLVIGTVSLPALVDILKAIYVEEAEKKLVREGSKPTKSALALMTGLDTRVVSQVLKQNLETTIQTQNVNPENALIDMWCSDPYFQDPETGQPASLPIAGKGKTFQGLVLRSIGRNITVKTVMDRLLKWGSIRVNSGEIETVDILSRTYLPLTDDKVKHTEIAFLEASRVLSAVIHNMNCLPEFRVPQQGRWTYRLSSDRYKEFRLKARDLLDKQIKEGEALLEEFEEPKKDAGQMTVGIGWYQWSDHEPEQEESD</sequence>
<dbReference type="Proteomes" id="UP001359886">
    <property type="component" value="Unassembled WGS sequence"/>
</dbReference>
<comment type="caution">
    <text evidence="1">The sequence shown here is derived from an EMBL/GenBank/DDBJ whole genome shotgun (WGS) entry which is preliminary data.</text>
</comment>
<dbReference type="AlphaFoldDB" id="A0AAW9R845"/>
<accession>A0AAW9R845</accession>